<proteinExistence type="predicted"/>
<dbReference type="EMBL" id="MU250533">
    <property type="protein sequence ID" value="KAG7446874.1"/>
    <property type="molecule type" value="Genomic_DNA"/>
</dbReference>
<dbReference type="RefSeq" id="XP_043040374.1">
    <property type="nucleotide sequence ID" value="XM_043177123.1"/>
</dbReference>
<dbReference type="AlphaFoldDB" id="A0A9P7VTX2"/>
<comment type="caution">
    <text evidence="1">The sequence shown here is derived from an EMBL/GenBank/DDBJ whole genome shotgun (WGS) entry which is preliminary data.</text>
</comment>
<reference evidence="1" key="1">
    <citation type="submission" date="2020-11" db="EMBL/GenBank/DDBJ databases">
        <title>Adaptations for nitrogen fixation in a non-lichenized fungal sporocarp promotes dispersal by wood-feeding termites.</title>
        <authorList>
            <consortium name="DOE Joint Genome Institute"/>
            <person name="Koch R.A."/>
            <person name="Yoon G."/>
            <person name="Arayal U."/>
            <person name="Lail K."/>
            <person name="Amirebrahimi M."/>
            <person name="Labutti K."/>
            <person name="Lipzen A."/>
            <person name="Riley R."/>
            <person name="Barry K."/>
            <person name="Henrissat B."/>
            <person name="Grigoriev I.V."/>
            <person name="Herr J.R."/>
            <person name="Aime M.C."/>
        </authorList>
    </citation>
    <scope>NUCLEOTIDE SEQUENCE</scope>
    <source>
        <strain evidence="1">MCA 3950</strain>
    </source>
</reference>
<organism evidence="1 2">
    <name type="scientific">Guyanagaster necrorhizus</name>
    <dbReference type="NCBI Taxonomy" id="856835"/>
    <lineage>
        <taxon>Eukaryota</taxon>
        <taxon>Fungi</taxon>
        <taxon>Dikarya</taxon>
        <taxon>Basidiomycota</taxon>
        <taxon>Agaricomycotina</taxon>
        <taxon>Agaricomycetes</taxon>
        <taxon>Agaricomycetidae</taxon>
        <taxon>Agaricales</taxon>
        <taxon>Marasmiineae</taxon>
        <taxon>Physalacriaceae</taxon>
        <taxon>Guyanagaster</taxon>
    </lineage>
</organism>
<dbReference type="Proteomes" id="UP000812287">
    <property type="component" value="Unassembled WGS sequence"/>
</dbReference>
<evidence type="ECO:0000313" key="2">
    <source>
        <dbReference type="Proteomes" id="UP000812287"/>
    </source>
</evidence>
<accession>A0A9P7VTX2</accession>
<evidence type="ECO:0000313" key="1">
    <source>
        <dbReference type="EMBL" id="KAG7446874.1"/>
    </source>
</evidence>
<dbReference type="GeneID" id="66099410"/>
<protein>
    <submittedName>
        <fullName evidence="1">Uncharacterized protein</fullName>
    </submittedName>
</protein>
<keyword evidence="2" id="KW-1185">Reference proteome</keyword>
<gene>
    <name evidence="1" type="ORF">BT62DRAFT_1005270</name>
</gene>
<sequence length="153" mass="17239">MYFHLHDPELVTRILTFAATNLKTHVPSLAHCSPIRLVLSIARPKEETRDAGQEIVFTDVPEKPCSRLTIEDSQGVPSHDHTTSPKRASLVPKPFRARKTVVPFRRALSTLMPSAQVDRISVLVGRTNRFQVHMARDYSYDSRPPFNCFASAS</sequence>
<name>A0A9P7VTX2_9AGAR</name>